<dbReference type="OrthoDB" id="1722634at2"/>
<dbReference type="InParanoid" id="Q3AF90"/>
<dbReference type="RefSeq" id="WP_011343270.1">
    <property type="nucleotide sequence ID" value="NC_007503.1"/>
</dbReference>
<evidence type="ECO:0000313" key="1">
    <source>
        <dbReference type="EMBL" id="ABB14842.1"/>
    </source>
</evidence>
<reference evidence="1 2" key="1">
    <citation type="journal article" date="2005" name="PLoS Genet.">
        <title>Life in hot carbon monoxide: the complete genome sequence of Carboxydothermus hydrogenoformans Z-2901.</title>
        <authorList>
            <person name="Wu M."/>
            <person name="Ren Q."/>
            <person name="Durkin A.S."/>
            <person name="Daugherty S.C."/>
            <person name="Brinkac L.M."/>
            <person name="Dodson R.J."/>
            <person name="Madupu R."/>
            <person name="Sullivan S.A."/>
            <person name="Kolonay J.F."/>
            <person name="Haft D.H."/>
            <person name="Nelson W.C."/>
            <person name="Tallon L.J."/>
            <person name="Jones K.M."/>
            <person name="Ulrich L.E."/>
            <person name="Gonzalez J.M."/>
            <person name="Zhulin I.B."/>
            <person name="Robb F.T."/>
            <person name="Eisen J.A."/>
        </authorList>
    </citation>
    <scope>NUCLEOTIDE SEQUENCE [LARGE SCALE GENOMIC DNA]</scope>
    <source>
        <strain evidence="2">ATCC BAA-161 / DSM 6008 / Z-2901</strain>
    </source>
</reference>
<proteinExistence type="predicted"/>
<dbReference type="KEGG" id="chy:CHY_0331"/>
<protein>
    <recommendedName>
        <fullName evidence="3">SsuA/THI5-like domain-containing protein</fullName>
    </recommendedName>
</protein>
<name>Q3AF90_CARHZ</name>
<organism evidence="1 2">
    <name type="scientific">Carboxydothermus hydrogenoformans (strain ATCC BAA-161 / DSM 6008 / Z-2901)</name>
    <dbReference type="NCBI Taxonomy" id="246194"/>
    <lineage>
        <taxon>Bacteria</taxon>
        <taxon>Bacillati</taxon>
        <taxon>Bacillota</taxon>
        <taxon>Clostridia</taxon>
        <taxon>Thermoanaerobacterales</taxon>
        <taxon>Thermoanaerobacteraceae</taxon>
        <taxon>Carboxydothermus</taxon>
    </lineage>
</organism>
<dbReference type="EMBL" id="CP000141">
    <property type="protein sequence ID" value="ABB14842.1"/>
    <property type="molecule type" value="Genomic_DNA"/>
</dbReference>
<gene>
    <name evidence="1" type="ordered locus">CHY_0331</name>
</gene>
<dbReference type="STRING" id="246194.CHY_0331"/>
<sequence>MKKIIGSILLLVCLIFGIFLTLKLNKQTIYGLFLPKNSPHFWLLYYLTDKGYWELYGTKVKVVDNLDQAALIAVKASEKIPAGYKILIKLSNFEPYSIYLRNPAQNFSFKNKAIILPPRGSKQYRDVVDFLSRQGIKPYKDYTPYFDLPEEIKEEAFTAGIGNLYIASTLTPLKKLTPFAVIKAPDLAVLAVKDDIKFKDLQNIISALYHGQKAFYQNPEATAFLSLAPATQQKLFLFLNNEGFFSKNLSFNPATVAIAQQYYNNPQGPFFQSSFYTKLLQQIREKVSFTDLLLFVFQKIFS</sequence>
<dbReference type="Proteomes" id="UP000002706">
    <property type="component" value="Chromosome"/>
</dbReference>
<keyword evidence="2" id="KW-1185">Reference proteome</keyword>
<dbReference type="AlphaFoldDB" id="Q3AF90"/>
<evidence type="ECO:0008006" key="3">
    <source>
        <dbReference type="Google" id="ProtNLM"/>
    </source>
</evidence>
<dbReference type="HOGENOM" id="CLU_920382_0_0_9"/>
<dbReference type="eggNOG" id="COG0715">
    <property type="taxonomic scope" value="Bacteria"/>
</dbReference>
<evidence type="ECO:0000313" key="2">
    <source>
        <dbReference type="Proteomes" id="UP000002706"/>
    </source>
</evidence>
<accession>Q3AF90</accession>